<dbReference type="PANTHER" id="PTHR34439:SF1">
    <property type="entry name" value="CENTROBIN"/>
    <property type="match status" value="1"/>
</dbReference>
<dbReference type="GO" id="GO:0007099">
    <property type="term" value="P:centriole replication"/>
    <property type="evidence" value="ECO:0007669"/>
    <property type="project" value="InterPro"/>
</dbReference>
<dbReference type="OrthoDB" id="8190486at2759"/>
<dbReference type="PANTHER" id="PTHR34439">
    <property type="entry name" value="CENTROBIN"/>
    <property type="match status" value="1"/>
</dbReference>
<feature type="coiled-coil region" evidence="1">
    <location>
        <begin position="425"/>
        <end position="641"/>
    </location>
</feature>
<feature type="region of interest" description="Disordered" evidence="2">
    <location>
        <begin position="261"/>
        <end position="282"/>
    </location>
</feature>
<feature type="region of interest" description="Disordered" evidence="2">
    <location>
        <begin position="719"/>
        <end position="789"/>
    </location>
</feature>
<feature type="compositionally biased region" description="Basic and acidic residues" evidence="2">
    <location>
        <begin position="834"/>
        <end position="843"/>
    </location>
</feature>
<evidence type="ECO:0000313" key="4">
    <source>
        <dbReference type="RefSeq" id="XP_033781120.1"/>
    </source>
</evidence>
<feature type="region of interest" description="Disordered" evidence="2">
    <location>
        <begin position="143"/>
        <end position="163"/>
    </location>
</feature>
<dbReference type="GO" id="GO:1902410">
    <property type="term" value="P:mitotic cytokinetic process"/>
    <property type="evidence" value="ECO:0007669"/>
    <property type="project" value="TreeGrafter"/>
</dbReference>
<accession>A0A6P8Q1I8</accession>
<feature type="compositionally biased region" description="Polar residues" evidence="2">
    <location>
        <begin position="719"/>
        <end position="743"/>
    </location>
</feature>
<feature type="region of interest" description="Disordered" evidence="2">
    <location>
        <begin position="1081"/>
        <end position="1126"/>
    </location>
</feature>
<evidence type="ECO:0000313" key="3">
    <source>
        <dbReference type="Proteomes" id="UP000515159"/>
    </source>
</evidence>
<dbReference type="CTD" id="116840"/>
<feature type="region of interest" description="Disordered" evidence="2">
    <location>
        <begin position="815"/>
        <end position="843"/>
    </location>
</feature>
<keyword evidence="3" id="KW-1185">Reference proteome</keyword>
<dbReference type="AlphaFoldDB" id="A0A6P8Q1I8"/>
<feature type="region of interest" description="Disordered" evidence="2">
    <location>
        <begin position="933"/>
        <end position="1012"/>
    </location>
</feature>
<dbReference type="Proteomes" id="UP000515159">
    <property type="component" value="Chromosome 16"/>
</dbReference>
<reference evidence="4 5" key="1">
    <citation type="submission" date="2025-04" db="UniProtKB">
        <authorList>
            <consortium name="RefSeq"/>
        </authorList>
    </citation>
    <scope>IDENTIFICATION</scope>
</reference>
<dbReference type="GO" id="GO:0051299">
    <property type="term" value="P:centrosome separation"/>
    <property type="evidence" value="ECO:0007669"/>
    <property type="project" value="TreeGrafter"/>
</dbReference>
<dbReference type="GO" id="GO:0005814">
    <property type="term" value="C:centriole"/>
    <property type="evidence" value="ECO:0007669"/>
    <property type="project" value="TreeGrafter"/>
</dbReference>
<dbReference type="RefSeq" id="XP_033781120.1">
    <property type="nucleotide sequence ID" value="XM_033925229.1"/>
</dbReference>
<feature type="compositionally biased region" description="Polar residues" evidence="2">
    <location>
        <begin position="962"/>
        <end position="974"/>
    </location>
</feature>
<keyword evidence="1" id="KW-0175">Coiled coil</keyword>
<feature type="compositionally biased region" description="Low complexity" evidence="2">
    <location>
        <begin position="1111"/>
        <end position="1126"/>
    </location>
</feature>
<sequence length="1126" mass="127747">MNEVLPHLDLSLLSEDLMSDIEPLPTSYAGSTPCTPAKVSKILFDNSATPQWERATPSPTRSSDVTAQLYASLRRSRKVEEEARSQLEQCNSSRRAFLDWERDSRSPENSLREMTTSPNSTSRDMSFQPAEKMENSSRILFASQSGGGQEPFATSSSSQQPQLPLFISPDDLISVSECEAPPEHSAPHVTPRYHPQALEIAAMGDHNRDDLDILAKEMSRTLSTGIQTSAVKQNGWRHISEMESVRAHLQNMLQISAAFSHPDSQGLQDPANEKKGNDSFESDSTVHLINAQPLQETSPPHSVTGIEELFPRYASLRPAAPRDHSSYTEIQLLRNSLEKERTRRKHLERHIQNLQNRTLELHQQLAIAISADKKKDAMIEQLDKTLAMVVEGWNKHEKERSEFMCRLQEKKEAAEKVQAHQQEMLTKLETKLSQVMEALSREQQEAREWEKEKEMLEREKVQLASSLELEKERCLSLQSERDSSVAAKAYEQRQLETLRATLEEQQEAWAQRERQLEERYHQLQEESELQSEREKMAFQKETRHALDAQQLLTSVQAEVQQLKGDLDVTRRERDSLQLEISLAKVRYESQKLKLESELKVALEQQVSERLAELHKENIQQMTALREQHRKQLLELSAAQEKELASQLAQFQAETQERDEKQRRVMDDYELRLARNQEEIQDLLANQRKLELQRTEMVGRLKIMMQSHWNEALRLLMNEGSSSGHQLQRELSQPLAGSTDSMTPRTLEGTSPPSFTSSLPLSEMERRATPGASLQDGPQNSPPEHPGMAVSELRPHIDSWESHTAFPWAVPLQPAIQRSSQQQKGQPAAPSQQPEHSHSSEGKYHPLLFSDLSQLLNHSFVSQYSFNPLEHLPDETALGFEQDNPAEHPFTDEPEKVMGLNPSATDDSLSQNYSMEKLKHQELQQYIQLLLDRTPGDPLNRKQEKSEQGGSLGFQDGQPMDSWDQTRPPLSSQKSGPRILPAVQKSKAPEIISRIKSQGAYSPPKLTVGPEGEVPSPKALVDISRLLQCQQADHTVPTVEELYTYLRAMDLSKFQEKEVRSQTHPSARRNLDPRLNEAVKKEALSATRRPLSSRPFSEKSQTASKGSRKAVSSGHSSTKGSKSGIWR</sequence>
<feature type="compositionally biased region" description="Polar residues" evidence="2">
    <location>
        <begin position="1093"/>
        <end position="1104"/>
    </location>
</feature>
<evidence type="ECO:0000313" key="5">
    <source>
        <dbReference type="RefSeq" id="XP_033781121.1"/>
    </source>
</evidence>
<dbReference type="GO" id="GO:0005813">
    <property type="term" value="C:centrosome"/>
    <property type="evidence" value="ECO:0007669"/>
    <property type="project" value="TreeGrafter"/>
</dbReference>
<feature type="compositionally biased region" description="Polar residues" evidence="2">
    <location>
        <begin position="107"/>
        <end position="125"/>
    </location>
</feature>
<dbReference type="KEGG" id="gsh:117350715"/>
<feature type="coiled-coil region" evidence="1">
    <location>
        <begin position="330"/>
        <end position="364"/>
    </location>
</feature>
<dbReference type="GeneID" id="117350715"/>
<name>A0A6P8Q1I8_GEOSA</name>
<feature type="region of interest" description="Disordered" evidence="2">
    <location>
        <begin position="98"/>
        <end position="130"/>
    </location>
</feature>
<dbReference type="GO" id="GO:1902017">
    <property type="term" value="P:regulation of cilium assembly"/>
    <property type="evidence" value="ECO:0007669"/>
    <property type="project" value="InterPro"/>
</dbReference>
<gene>
    <name evidence="4 5 6" type="primary">CNTROB</name>
</gene>
<evidence type="ECO:0000256" key="1">
    <source>
        <dbReference type="SAM" id="Coils"/>
    </source>
</evidence>
<feature type="compositionally biased region" description="Low complexity" evidence="2">
    <location>
        <begin position="749"/>
        <end position="761"/>
    </location>
</feature>
<organism evidence="3 5">
    <name type="scientific">Geotrypetes seraphini</name>
    <name type="common">Gaboon caecilian</name>
    <name type="synonym">Caecilia seraphini</name>
    <dbReference type="NCBI Taxonomy" id="260995"/>
    <lineage>
        <taxon>Eukaryota</taxon>
        <taxon>Metazoa</taxon>
        <taxon>Chordata</taxon>
        <taxon>Craniata</taxon>
        <taxon>Vertebrata</taxon>
        <taxon>Euteleostomi</taxon>
        <taxon>Amphibia</taxon>
        <taxon>Gymnophiona</taxon>
        <taxon>Geotrypetes</taxon>
    </lineage>
</organism>
<feature type="compositionally biased region" description="Basic and acidic residues" evidence="2">
    <location>
        <begin position="884"/>
        <end position="895"/>
    </location>
</feature>
<feature type="region of interest" description="Disordered" evidence="2">
    <location>
        <begin position="878"/>
        <end position="908"/>
    </location>
</feature>
<feature type="coiled-coil region" evidence="1">
    <location>
        <begin position="665"/>
        <end position="692"/>
    </location>
</feature>
<dbReference type="RefSeq" id="XP_033781122.1">
    <property type="nucleotide sequence ID" value="XM_033925231.1"/>
</dbReference>
<protein>
    <submittedName>
        <fullName evidence="4 5">Centrobin</fullName>
    </submittedName>
</protein>
<evidence type="ECO:0000256" key="2">
    <source>
        <dbReference type="SAM" id="MobiDB-lite"/>
    </source>
</evidence>
<dbReference type="RefSeq" id="XP_033781121.1">
    <property type="nucleotide sequence ID" value="XM_033925230.1"/>
</dbReference>
<dbReference type="InterPro" id="IPR038923">
    <property type="entry name" value="Centrobin"/>
</dbReference>
<feature type="region of interest" description="Disordered" evidence="2">
    <location>
        <begin position="1056"/>
        <end position="1075"/>
    </location>
</feature>
<evidence type="ECO:0000313" key="6">
    <source>
        <dbReference type="RefSeq" id="XP_033781122.1"/>
    </source>
</evidence>
<feature type="compositionally biased region" description="Polar residues" evidence="2">
    <location>
        <begin position="815"/>
        <end position="833"/>
    </location>
</feature>
<proteinExistence type="predicted"/>